<dbReference type="GO" id="GO:0080044">
    <property type="term" value="F:quercetin 7-O-glucosyltransferase activity"/>
    <property type="evidence" value="ECO:0007669"/>
    <property type="project" value="TreeGrafter"/>
</dbReference>
<evidence type="ECO:0000313" key="3">
    <source>
        <dbReference type="EMBL" id="CAH2068927.1"/>
    </source>
</evidence>
<comment type="caution">
    <text evidence="3">The sequence shown here is derived from an EMBL/GenBank/DDBJ whole genome shotgun (WGS) entry which is preliminary data.</text>
</comment>
<keyword evidence="2" id="KW-0808">Transferase</keyword>
<dbReference type="AlphaFoldDB" id="A0AAU9SI39"/>
<proteinExistence type="inferred from homology"/>
<evidence type="ECO:0000256" key="1">
    <source>
        <dbReference type="ARBA" id="ARBA00009995"/>
    </source>
</evidence>
<evidence type="ECO:0000313" key="4">
    <source>
        <dbReference type="Proteomes" id="UP000836841"/>
    </source>
</evidence>
<dbReference type="Proteomes" id="UP000836841">
    <property type="component" value="Unassembled WGS sequence"/>
</dbReference>
<evidence type="ECO:0000256" key="2">
    <source>
        <dbReference type="ARBA" id="ARBA00022676"/>
    </source>
</evidence>
<comment type="similarity">
    <text evidence="1">Belongs to the UDP-glycosyltransferase family.</text>
</comment>
<accession>A0AAU9SI39</accession>
<organism evidence="3 4">
    <name type="scientific">Thlaspi arvense</name>
    <name type="common">Field penny-cress</name>
    <dbReference type="NCBI Taxonomy" id="13288"/>
    <lineage>
        <taxon>Eukaryota</taxon>
        <taxon>Viridiplantae</taxon>
        <taxon>Streptophyta</taxon>
        <taxon>Embryophyta</taxon>
        <taxon>Tracheophyta</taxon>
        <taxon>Spermatophyta</taxon>
        <taxon>Magnoliopsida</taxon>
        <taxon>eudicotyledons</taxon>
        <taxon>Gunneridae</taxon>
        <taxon>Pentapetalae</taxon>
        <taxon>rosids</taxon>
        <taxon>malvids</taxon>
        <taxon>Brassicales</taxon>
        <taxon>Brassicaceae</taxon>
        <taxon>Thlaspideae</taxon>
        <taxon>Thlaspi</taxon>
    </lineage>
</organism>
<dbReference type="EMBL" id="CAJVSB020000862">
    <property type="protein sequence ID" value="CAH2068927.1"/>
    <property type="molecule type" value="Genomic_DNA"/>
</dbReference>
<protein>
    <submittedName>
        <fullName evidence="3">Uncharacterized protein</fullName>
    </submittedName>
</protein>
<reference evidence="3 4" key="1">
    <citation type="submission" date="2022-03" db="EMBL/GenBank/DDBJ databases">
        <authorList>
            <person name="Nunn A."/>
            <person name="Chopra R."/>
            <person name="Nunn A."/>
            <person name="Contreras Garrido A."/>
        </authorList>
    </citation>
    <scope>NUCLEOTIDE SEQUENCE [LARGE SCALE GENOMIC DNA]</scope>
</reference>
<keyword evidence="4" id="KW-1185">Reference proteome</keyword>
<dbReference type="GO" id="GO:0080043">
    <property type="term" value="F:quercetin 3-O-glucosyltransferase activity"/>
    <property type="evidence" value="ECO:0007669"/>
    <property type="project" value="TreeGrafter"/>
</dbReference>
<sequence length="100" mass="11496">MDEKLKSLGYSIWREESECLCWLDSKGVEFVVYVNFGSSTGMTEEELIEFVWGLADSCHYFLWIIRPNLIMGDSAILPPEFTVEIKDRGLIGAGVRWRKS</sequence>
<dbReference type="PANTHER" id="PTHR11926">
    <property type="entry name" value="GLUCOSYL/GLUCURONOSYL TRANSFERASES"/>
    <property type="match status" value="1"/>
</dbReference>
<dbReference type="PANTHER" id="PTHR11926:SF774">
    <property type="entry name" value="UDP-GLYCOSYLTRANSFERASE 85A1-RELATED"/>
    <property type="match status" value="1"/>
</dbReference>
<name>A0AAU9SI39_THLAR</name>
<gene>
    <name evidence="3" type="ORF">TAV2_LOCUS18431</name>
</gene>
<dbReference type="SUPFAM" id="SSF53756">
    <property type="entry name" value="UDP-Glycosyltransferase/glycogen phosphorylase"/>
    <property type="match status" value="1"/>
</dbReference>
<keyword evidence="2" id="KW-0328">Glycosyltransferase</keyword>
<dbReference type="Gene3D" id="3.40.50.2000">
    <property type="entry name" value="Glycogen Phosphorylase B"/>
    <property type="match status" value="1"/>
</dbReference>